<evidence type="ECO:0000256" key="1">
    <source>
        <dbReference type="SAM" id="MobiDB-lite"/>
    </source>
</evidence>
<name>A0A6V7WWA8_MELEN</name>
<evidence type="ECO:0000313" key="2">
    <source>
        <dbReference type="EMBL" id="CAD2191288.1"/>
    </source>
</evidence>
<dbReference type="EMBL" id="CAJEWN010000869">
    <property type="protein sequence ID" value="CAD2191288.1"/>
    <property type="molecule type" value="Genomic_DNA"/>
</dbReference>
<feature type="region of interest" description="Disordered" evidence="1">
    <location>
        <begin position="1"/>
        <end position="23"/>
    </location>
</feature>
<proteinExistence type="predicted"/>
<dbReference type="Proteomes" id="UP000580250">
    <property type="component" value="Unassembled WGS sequence"/>
</dbReference>
<dbReference type="AlphaFoldDB" id="A0A6V7WWA8"/>
<evidence type="ECO:0000313" key="3">
    <source>
        <dbReference type="Proteomes" id="UP000580250"/>
    </source>
</evidence>
<comment type="caution">
    <text evidence="2">The sequence shown here is derived from an EMBL/GenBank/DDBJ whole genome shotgun (WGS) entry which is preliminary data.</text>
</comment>
<reference evidence="2 3" key="1">
    <citation type="submission" date="2020-08" db="EMBL/GenBank/DDBJ databases">
        <authorList>
            <person name="Koutsovoulos G."/>
            <person name="Danchin GJ E."/>
        </authorList>
    </citation>
    <scope>NUCLEOTIDE SEQUENCE [LARGE SCALE GENOMIC DNA]</scope>
</reference>
<protein>
    <submittedName>
        <fullName evidence="2">Uncharacterized protein</fullName>
    </submittedName>
</protein>
<accession>A0A6V7WWA8</accession>
<organism evidence="2 3">
    <name type="scientific">Meloidogyne enterolobii</name>
    <name type="common">Root-knot nematode worm</name>
    <name type="synonym">Meloidogyne mayaguensis</name>
    <dbReference type="NCBI Taxonomy" id="390850"/>
    <lineage>
        <taxon>Eukaryota</taxon>
        <taxon>Metazoa</taxon>
        <taxon>Ecdysozoa</taxon>
        <taxon>Nematoda</taxon>
        <taxon>Chromadorea</taxon>
        <taxon>Rhabditida</taxon>
        <taxon>Tylenchina</taxon>
        <taxon>Tylenchomorpha</taxon>
        <taxon>Tylenchoidea</taxon>
        <taxon>Meloidogynidae</taxon>
        <taxon>Meloidogyninae</taxon>
        <taxon>Meloidogyne</taxon>
    </lineage>
</organism>
<gene>
    <name evidence="2" type="ORF">MENT_LOCUS44113</name>
</gene>
<sequence length="91" mass="10306">MRTPKQLEEWSFSTQNSDKNETLVEEEDENFTEKSCLETSNIDGLSTTSGSCCSSQNIIKGLKQRVEKLEFKLQINDLTLENNNLKTSKGT</sequence>